<dbReference type="PANTHER" id="PTHR46112">
    <property type="entry name" value="AMINOPEPTIDASE"/>
    <property type="match status" value="1"/>
</dbReference>
<dbReference type="AlphaFoldDB" id="A0A418T202"/>
<dbReference type="PANTHER" id="PTHR46112:SF3">
    <property type="entry name" value="AMINOPEPTIDASE YPDF"/>
    <property type="match status" value="1"/>
</dbReference>
<dbReference type="Gene3D" id="3.90.230.10">
    <property type="entry name" value="Creatinase/methionine aminopeptidase superfamily"/>
    <property type="match status" value="1"/>
</dbReference>
<keyword evidence="3" id="KW-0378">Hydrolase</keyword>
<reference evidence="4" key="1">
    <citation type="submission" date="2018-09" db="EMBL/GenBank/DDBJ databases">
        <title>Acidovorax cavernicola nov. sp. isolated from Gruta de las Maravillas (Aracena, Spain).</title>
        <authorList>
            <person name="Jurado V."/>
            <person name="Gutierrez-Patricio S."/>
            <person name="Gonzalez-Pimentel J.L."/>
            <person name="Miller A.Z."/>
            <person name="Laiz L."/>
            <person name="Saiz-Jimenez C."/>
        </authorList>
    </citation>
    <scope>NUCLEOTIDE SEQUENCE [LARGE SCALE GENOMIC DNA]</scope>
    <source>
        <strain evidence="4">1011MAR3C25</strain>
    </source>
</reference>
<dbReference type="GO" id="GO:0004177">
    <property type="term" value="F:aminopeptidase activity"/>
    <property type="evidence" value="ECO:0007669"/>
    <property type="project" value="UniProtKB-KW"/>
</dbReference>
<dbReference type="SUPFAM" id="SSF55920">
    <property type="entry name" value="Creatinase/aminopeptidase"/>
    <property type="match status" value="1"/>
</dbReference>
<organism evidence="3 4">
    <name type="scientific">Paracoccus onubensis</name>
    <dbReference type="NCBI Taxonomy" id="1675788"/>
    <lineage>
        <taxon>Bacteria</taxon>
        <taxon>Pseudomonadati</taxon>
        <taxon>Pseudomonadota</taxon>
        <taxon>Alphaproteobacteria</taxon>
        <taxon>Rhodobacterales</taxon>
        <taxon>Paracoccaceae</taxon>
        <taxon>Paracoccus</taxon>
    </lineage>
</organism>
<dbReference type="InterPro" id="IPR000587">
    <property type="entry name" value="Creatinase_N"/>
</dbReference>
<evidence type="ECO:0000259" key="1">
    <source>
        <dbReference type="Pfam" id="PF00557"/>
    </source>
</evidence>
<dbReference type="InterPro" id="IPR000994">
    <property type="entry name" value="Pept_M24"/>
</dbReference>
<dbReference type="CDD" id="cd01066">
    <property type="entry name" value="APP_MetAP"/>
    <property type="match status" value="1"/>
</dbReference>
<dbReference type="Pfam" id="PF00557">
    <property type="entry name" value="Peptidase_M24"/>
    <property type="match status" value="1"/>
</dbReference>
<evidence type="ECO:0000313" key="3">
    <source>
        <dbReference type="EMBL" id="RJE87217.1"/>
    </source>
</evidence>
<dbReference type="EMBL" id="QZCG01000003">
    <property type="protein sequence ID" value="RJE87217.1"/>
    <property type="molecule type" value="Genomic_DNA"/>
</dbReference>
<dbReference type="Pfam" id="PF01321">
    <property type="entry name" value="Creatinase_N"/>
    <property type="match status" value="1"/>
</dbReference>
<feature type="domain" description="Peptidase M24" evidence="1">
    <location>
        <begin position="185"/>
        <end position="383"/>
    </location>
</feature>
<dbReference type="InterPro" id="IPR050659">
    <property type="entry name" value="Peptidase_M24B"/>
</dbReference>
<keyword evidence="4" id="KW-1185">Reference proteome</keyword>
<name>A0A418T202_9RHOB</name>
<keyword evidence="3" id="KW-0031">Aminopeptidase</keyword>
<dbReference type="SUPFAM" id="SSF53092">
    <property type="entry name" value="Creatinase/prolidase N-terminal domain"/>
    <property type="match status" value="1"/>
</dbReference>
<evidence type="ECO:0000313" key="4">
    <source>
        <dbReference type="Proteomes" id="UP000284202"/>
    </source>
</evidence>
<comment type="caution">
    <text evidence="3">The sequence shown here is derived from an EMBL/GenBank/DDBJ whole genome shotgun (WGS) entry which is preliminary data.</text>
</comment>
<accession>A0A418T202</accession>
<gene>
    <name evidence="3" type="ORF">D3P04_05585</name>
</gene>
<feature type="domain" description="Creatinase N-terminal" evidence="2">
    <location>
        <begin position="11"/>
        <end position="176"/>
    </location>
</feature>
<dbReference type="Gene3D" id="3.40.350.10">
    <property type="entry name" value="Creatinase/prolidase N-terminal domain"/>
    <property type="match status" value="1"/>
</dbReference>
<dbReference type="InterPro" id="IPR036005">
    <property type="entry name" value="Creatinase/aminopeptidase-like"/>
</dbReference>
<proteinExistence type="predicted"/>
<protein>
    <submittedName>
        <fullName evidence="3">Aminopeptidase P family protein</fullName>
    </submittedName>
</protein>
<dbReference type="InterPro" id="IPR029149">
    <property type="entry name" value="Creatin/AminoP/Spt16_N"/>
</dbReference>
<dbReference type="RefSeq" id="WP_119746764.1">
    <property type="nucleotide sequence ID" value="NZ_QZCG01000003.1"/>
</dbReference>
<dbReference type="Proteomes" id="UP000284202">
    <property type="component" value="Unassembled WGS sequence"/>
</dbReference>
<keyword evidence="3" id="KW-0645">Protease</keyword>
<sequence>MLPDTALLNHDRLHNLMADAELDVIVATSPENVTYMSGFWALPQWIRRGPQAYVLWPGPGHVEPEIITSSSTLDLLADQKIWVSNIRRFGSFHLDRDPDAALDPTTQRLVDQMGTPDNADGLAALVTGISEAGLASARIGIDEIGLLPGQMEKLREHLPEAKFTPAATLLRKVRAIKTPEEIARLARVADITECSIRAALKIAREGVSEIELARAFHARTVADDAVPVLGCIGFGERSALPNVQPSERKLARGDVIRFDVGGRYGHYRADIARIATFGEPRGDVRRYHRALLKGVERACELIRPGVRVSSIFEAAVETVRREGIAHYRRSHVGHGIGIDGYDAPALTATSDEVLEAGMVLCVETPYYELGRWGLQVEDMLVVRSDGAERLMATSGDLIEVEP</sequence>
<dbReference type="OrthoDB" id="9806388at2"/>
<evidence type="ECO:0000259" key="2">
    <source>
        <dbReference type="Pfam" id="PF01321"/>
    </source>
</evidence>